<protein>
    <submittedName>
        <fullName evidence="2">Amidohydrolase family protein</fullName>
    </submittedName>
</protein>
<feature type="domain" description="Amidohydrolase 3" evidence="1">
    <location>
        <begin position="103"/>
        <end position="386"/>
    </location>
</feature>
<dbReference type="SUPFAM" id="SSF51338">
    <property type="entry name" value="Composite domain of metallo-dependent hydrolases"/>
    <property type="match status" value="1"/>
</dbReference>
<proteinExistence type="predicted"/>
<organism evidence="2 3">
    <name type="scientific">Metapseudomonas resinovorans</name>
    <name type="common">Pseudomonas resinovorans</name>
    <dbReference type="NCBI Taxonomy" id="53412"/>
    <lineage>
        <taxon>Bacteria</taxon>
        <taxon>Pseudomonadati</taxon>
        <taxon>Pseudomonadota</taxon>
        <taxon>Gammaproteobacteria</taxon>
        <taxon>Pseudomonadales</taxon>
        <taxon>Pseudomonadaceae</taxon>
        <taxon>Metapseudomonas</taxon>
    </lineage>
</organism>
<dbReference type="InterPro" id="IPR011059">
    <property type="entry name" value="Metal-dep_hydrolase_composite"/>
</dbReference>
<dbReference type="NCBIfam" id="NF004636">
    <property type="entry name" value="PRK05985.1"/>
    <property type="match status" value="1"/>
</dbReference>
<reference evidence="2 3" key="1">
    <citation type="submission" date="2022-07" db="EMBL/GenBank/DDBJ databases">
        <title>Genome Analysis of Selected Gammaproteobacteria from Nigerian Food snails.</title>
        <authorList>
            <person name="Okafor A.C."/>
        </authorList>
    </citation>
    <scope>NUCLEOTIDE SEQUENCE [LARGE SCALE GENOMIC DNA]</scope>
    <source>
        <strain evidence="2 3">Awg 2</strain>
    </source>
</reference>
<evidence type="ECO:0000259" key="1">
    <source>
        <dbReference type="Pfam" id="PF07969"/>
    </source>
</evidence>
<dbReference type="Gene3D" id="2.30.40.10">
    <property type="entry name" value="Urease, subunit C, domain 1"/>
    <property type="match status" value="1"/>
</dbReference>
<dbReference type="PANTHER" id="PTHR32027:SF9">
    <property type="entry name" value="BLL3847 PROTEIN"/>
    <property type="match status" value="1"/>
</dbReference>
<dbReference type="Proteomes" id="UP001211689">
    <property type="component" value="Unassembled WGS sequence"/>
</dbReference>
<dbReference type="CDD" id="cd01293">
    <property type="entry name" value="Bact_CD"/>
    <property type="match status" value="1"/>
</dbReference>
<dbReference type="RefSeq" id="WP_271470938.1">
    <property type="nucleotide sequence ID" value="NZ_JANEWF010000011.1"/>
</dbReference>
<dbReference type="InterPro" id="IPR052349">
    <property type="entry name" value="Metallo-hydrolase_Enzymes"/>
</dbReference>
<dbReference type="SUPFAM" id="SSF51556">
    <property type="entry name" value="Metallo-dependent hydrolases"/>
    <property type="match status" value="1"/>
</dbReference>
<gene>
    <name evidence="2" type="ORF">NNO07_12615</name>
</gene>
<sequence>MTRWITQVRPWGGAAVDIAVDNGRIAELSPPAPRAPESVLLEGNGQIMLPPLVEAHAHFDKTLWGEDWHSHAAGDSLSQRIANERSLLRSIETPIEERASGLIRECIARGSLHFRCHVDVDAQLGSRHLEAMLRVREHFGDLIDMEFVAFPQTGLLRDPGTVDALEQALLLGAENVGGLDPCGIDNDPIAHLTRVFELASTHQRGVDIHLHDEGELGLWQIERIIDFTERQQLQGRVAISHAFCLGQARPARLNVLAERLAAQRISIVSTAPADIEVPPYLELDARGVNLCLGSDGIRDAWSPMGNGDMLERAMLLAFRFNLRRDEEIAACLRAATVNGARALGLAHYGLEPGCHASGVLLPVRNVAEAVVSRPHRRSVISKGRLVARDGHFLAH</sequence>
<evidence type="ECO:0000313" key="2">
    <source>
        <dbReference type="EMBL" id="MDA8483913.1"/>
    </source>
</evidence>
<dbReference type="InterPro" id="IPR032466">
    <property type="entry name" value="Metal_Hydrolase"/>
</dbReference>
<dbReference type="EMBL" id="JANEWF010000011">
    <property type="protein sequence ID" value="MDA8483913.1"/>
    <property type="molecule type" value="Genomic_DNA"/>
</dbReference>
<dbReference type="InterPro" id="IPR013108">
    <property type="entry name" value="Amidohydro_3"/>
</dbReference>
<name>A0ABT4Y547_METRE</name>
<comment type="caution">
    <text evidence="2">The sequence shown here is derived from an EMBL/GenBank/DDBJ whole genome shotgun (WGS) entry which is preliminary data.</text>
</comment>
<evidence type="ECO:0000313" key="3">
    <source>
        <dbReference type="Proteomes" id="UP001211689"/>
    </source>
</evidence>
<accession>A0ABT4Y547</accession>
<keyword evidence="3" id="KW-1185">Reference proteome</keyword>
<dbReference type="Gene3D" id="3.20.20.140">
    <property type="entry name" value="Metal-dependent hydrolases"/>
    <property type="match status" value="1"/>
</dbReference>
<dbReference type="PANTHER" id="PTHR32027">
    <property type="entry name" value="CYTOSINE DEAMINASE"/>
    <property type="match status" value="1"/>
</dbReference>
<dbReference type="Pfam" id="PF07969">
    <property type="entry name" value="Amidohydro_3"/>
    <property type="match status" value="1"/>
</dbReference>